<evidence type="ECO:0000313" key="2">
    <source>
        <dbReference type="EMBL" id="RPB26893.1"/>
    </source>
</evidence>
<proteinExistence type="predicted"/>
<dbReference type="OrthoDB" id="5387976at2759"/>
<feature type="compositionally biased region" description="Polar residues" evidence="1">
    <location>
        <begin position="188"/>
        <end position="215"/>
    </location>
</feature>
<dbReference type="AlphaFoldDB" id="A0A3N4LVG9"/>
<keyword evidence="3" id="KW-1185">Reference proteome</keyword>
<dbReference type="EMBL" id="ML121533">
    <property type="protein sequence ID" value="RPB26893.1"/>
    <property type="molecule type" value="Genomic_DNA"/>
</dbReference>
<reference evidence="2 3" key="1">
    <citation type="journal article" date="2018" name="Nat. Ecol. Evol.">
        <title>Pezizomycetes genomes reveal the molecular basis of ectomycorrhizal truffle lifestyle.</title>
        <authorList>
            <person name="Murat C."/>
            <person name="Payen T."/>
            <person name="Noel B."/>
            <person name="Kuo A."/>
            <person name="Morin E."/>
            <person name="Chen J."/>
            <person name="Kohler A."/>
            <person name="Krizsan K."/>
            <person name="Balestrini R."/>
            <person name="Da Silva C."/>
            <person name="Montanini B."/>
            <person name="Hainaut M."/>
            <person name="Levati E."/>
            <person name="Barry K.W."/>
            <person name="Belfiori B."/>
            <person name="Cichocki N."/>
            <person name="Clum A."/>
            <person name="Dockter R.B."/>
            <person name="Fauchery L."/>
            <person name="Guy J."/>
            <person name="Iotti M."/>
            <person name="Le Tacon F."/>
            <person name="Lindquist E.A."/>
            <person name="Lipzen A."/>
            <person name="Malagnac F."/>
            <person name="Mello A."/>
            <person name="Molinier V."/>
            <person name="Miyauchi S."/>
            <person name="Poulain J."/>
            <person name="Riccioni C."/>
            <person name="Rubini A."/>
            <person name="Sitrit Y."/>
            <person name="Splivallo R."/>
            <person name="Traeger S."/>
            <person name="Wang M."/>
            <person name="Zifcakova L."/>
            <person name="Wipf D."/>
            <person name="Zambonelli A."/>
            <person name="Paolocci F."/>
            <person name="Nowrousian M."/>
            <person name="Ottonello S."/>
            <person name="Baldrian P."/>
            <person name="Spatafora J.W."/>
            <person name="Henrissat B."/>
            <person name="Nagy L.G."/>
            <person name="Aury J.M."/>
            <person name="Wincker P."/>
            <person name="Grigoriev I.V."/>
            <person name="Bonfante P."/>
            <person name="Martin F.M."/>
        </authorList>
    </citation>
    <scope>NUCLEOTIDE SEQUENCE [LARGE SCALE GENOMIC DNA]</scope>
    <source>
        <strain evidence="2 3">ATCC MYA-4762</strain>
    </source>
</reference>
<evidence type="ECO:0000313" key="3">
    <source>
        <dbReference type="Proteomes" id="UP000267821"/>
    </source>
</evidence>
<feature type="region of interest" description="Disordered" evidence="1">
    <location>
        <begin position="486"/>
        <end position="505"/>
    </location>
</feature>
<protein>
    <submittedName>
        <fullName evidence="2">Uncharacterized protein</fullName>
    </submittedName>
</protein>
<feature type="region of interest" description="Disordered" evidence="1">
    <location>
        <begin position="276"/>
        <end position="337"/>
    </location>
</feature>
<feature type="compositionally biased region" description="Polar residues" evidence="1">
    <location>
        <begin position="18"/>
        <end position="28"/>
    </location>
</feature>
<feature type="compositionally biased region" description="Basic and acidic residues" evidence="1">
    <location>
        <begin position="142"/>
        <end position="162"/>
    </location>
</feature>
<feature type="compositionally biased region" description="Pro residues" evidence="1">
    <location>
        <begin position="281"/>
        <end position="302"/>
    </location>
</feature>
<dbReference type="InParanoid" id="A0A3N4LVG9"/>
<gene>
    <name evidence="2" type="ORF">L211DRAFT_898917</name>
</gene>
<sequence>MDDRLDTSSKSNDRGTKGASNSPRNPSGTLAFDNWSYPTYARPESSTQRPPYPSTYKQPVPVGYSPQPAVGFAGQTTRPGSTRLSPAERTLRAPQSPQTLLAFRERSTPSNVNQQPEKGRGRRNESPTTFLSRILSEPRPFPFEKRQSTKEKQSGRGIERAEMNGSHSARLASSRWERGGGFTPQLDKVSQSALANVPAGTSTQPSTGAQMSGSPRQGHLSDEYIHPARRVIMASAVQENEYSAAVPVSESEGIGIPPGAQPETSTNMLPAQARKILPVSRPRPQPTTYPIPTYPKPTPAPGAKPLHSSSNPIPIGPCGNKRAQGHPESPPSKRSKTIEEIRRVEAENKRLLLENKSIQVQIQRARDERLRQEALKQAAQKLQLRALEIKNAKLKQDNIELKLQLERNTQNSDVREGSRGRSVVAVGPTAARLLPNVAKSERQIKLHLGIRAASESPRPVQALRGASLEKMEVEIQSGEKINTAMVKARNSTRPEGEKGKDMGPERLVKVEADEMTEAPFYLDFTGTGEVDIKMEDF</sequence>
<evidence type="ECO:0000256" key="1">
    <source>
        <dbReference type="SAM" id="MobiDB-lite"/>
    </source>
</evidence>
<feature type="compositionally biased region" description="Polar residues" evidence="1">
    <location>
        <begin position="74"/>
        <end position="84"/>
    </location>
</feature>
<accession>A0A3N4LVG9</accession>
<feature type="region of interest" description="Disordered" evidence="1">
    <location>
        <begin position="1"/>
        <end position="222"/>
    </location>
</feature>
<name>A0A3N4LVG9_9PEZI</name>
<organism evidence="2 3">
    <name type="scientific">Terfezia boudieri ATCC MYA-4762</name>
    <dbReference type="NCBI Taxonomy" id="1051890"/>
    <lineage>
        <taxon>Eukaryota</taxon>
        <taxon>Fungi</taxon>
        <taxon>Dikarya</taxon>
        <taxon>Ascomycota</taxon>
        <taxon>Pezizomycotina</taxon>
        <taxon>Pezizomycetes</taxon>
        <taxon>Pezizales</taxon>
        <taxon>Pezizaceae</taxon>
        <taxon>Terfezia</taxon>
    </lineage>
</organism>
<feature type="compositionally biased region" description="Basic and acidic residues" evidence="1">
    <location>
        <begin position="492"/>
        <end position="505"/>
    </location>
</feature>
<feature type="compositionally biased region" description="Basic and acidic residues" evidence="1">
    <location>
        <begin position="1"/>
        <end position="16"/>
    </location>
</feature>
<dbReference type="Proteomes" id="UP000267821">
    <property type="component" value="Unassembled WGS sequence"/>
</dbReference>